<keyword evidence="1" id="KW-0472">Membrane</keyword>
<keyword evidence="3" id="KW-1185">Reference proteome</keyword>
<dbReference type="OrthoDB" id="3800738at2759"/>
<feature type="transmembrane region" description="Helical" evidence="1">
    <location>
        <begin position="22"/>
        <end position="41"/>
    </location>
</feature>
<evidence type="ECO:0000313" key="2">
    <source>
        <dbReference type="EMBL" id="KAF1810038.1"/>
    </source>
</evidence>
<reference evidence="4" key="2">
    <citation type="submission" date="2020-04" db="EMBL/GenBank/DDBJ databases">
        <authorList>
            <consortium name="NCBI Genome Project"/>
        </authorList>
    </citation>
    <scope>NUCLEOTIDE SEQUENCE</scope>
    <source>
        <strain evidence="4">CBS 781.70</strain>
    </source>
</reference>
<evidence type="ECO:0000313" key="3">
    <source>
        <dbReference type="Proteomes" id="UP000504638"/>
    </source>
</evidence>
<reference evidence="4" key="3">
    <citation type="submission" date="2025-04" db="UniProtKB">
        <authorList>
            <consortium name="RefSeq"/>
        </authorList>
    </citation>
    <scope>IDENTIFICATION</scope>
    <source>
        <strain evidence="4">CBS 781.70</strain>
    </source>
</reference>
<protein>
    <submittedName>
        <fullName evidence="2 4">Uncharacterized protein</fullName>
    </submittedName>
</protein>
<organism evidence="2">
    <name type="scientific">Eremomyces bilateralis CBS 781.70</name>
    <dbReference type="NCBI Taxonomy" id="1392243"/>
    <lineage>
        <taxon>Eukaryota</taxon>
        <taxon>Fungi</taxon>
        <taxon>Dikarya</taxon>
        <taxon>Ascomycota</taxon>
        <taxon>Pezizomycotina</taxon>
        <taxon>Dothideomycetes</taxon>
        <taxon>Dothideomycetes incertae sedis</taxon>
        <taxon>Eremomycetales</taxon>
        <taxon>Eremomycetaceae</taxon>
        <taxon>Eremomyces</taxon>
    </lineage>
</organism>
<keyword evidence="1" id="KW-0812">Transmembrane</keyword>
<reference evidence="2 4" key="1">
    <citation type="submission" date="2020-01" db="EMBL/GenBank/DDBJ databases">
        <authorList>
            <consortium name="DOE Joint Genome Institute"/>
            <person name="Haridas S."/>
            <person name="Albert R."/>
            <person name="Binder M."/>
            <person name="Bloem J."/>
            <person name="Labutti K."/>
            <person name="Salamov A."/>
            <person name="Andreopoulos B."/>
            <person name="Baker S.E."/>
            <person name="Barry K."/>
            <person name="Bills G."/>
            <person name="Bluhm B.H."/>
            <person name="Cannon C."/>
            <person name="Castanera R."/>
            <person name="Culley D.E."/>
            <person name="Daum C."/>
            <person name="Ezra D."/>
            <person name="Gonzalez J.B."/>
            <person name="Henrissat B."/>
            <person name="Kuo A."/>
            <person name="Liang C."/>
            <person name="Lipzen A."/>
            <person name="Lutzoni F."/>
            <person name="Magnuson J."/>
            <person name="Mondo S."/>
            <person name="Nolan M."/>
            <person name="Ohm R."/>
            <person name="Pangilinan J."/>
            <person name="Park H.-J."/>
            <person name="Ramirez L."/>
            <person name="Alfaro M."/>
            <person name="Sun H."/>
            <person name="Tritt A."/>
            <person name="Yoshinaga Y."/>
            <person name="Zwiers L.-H."/>
            <person name="Turgeon B.G."/>
            <person name="Goodwin S.B."/>
            <person name="Spatafora J.W."/>
            <person name="Crous P.W."/>
            <person name="Grigoriev I.V."/>
        </authorList>
    </citation>
    <scope>NUCLEOTIDE SEQUENCE</scope>
    <source>
        <strain evidence="2 4">CBS 781.70</strain>
    </source>
</reference>
<gene>
    <name evidence="2 4" type="ORF">P152DRAFT_460855</name>
</gene>
<dbReference type="Proteomes" id="UP000504638">
    <property type="component" value="Unplaced"/>
</dbReference>
<keyword evidence="1" id="KW-1133">Transmembrane helix</keyword>
<evidence type="ECO:0000313" key="4">
    <source>
        <dbReference type="RefSeq" id="XP_033531669.1"/>
    </source>
</evidence>
<dbReference type="AlphaFoldDB" id="A0A6G1FWD1"/>
<accession>A0A6G1FWD1</accession>
<name>A0A6G1FWD1_9PEZI</name>
<proteinExistence type="predicted"/>
<dbReference type="EMBL" id="ML975168">
    <property type="protein sequence ID" value="KAF1810038.1"/>
    <property type="molecule type" value="Genomic_DNA"/>
</dbReference>
<evidence type="ECO:0000256" key="1">
    <source>
        <dbReference type="SAM" id="Phobius"/>
    </source>
</evidence>
<sequence>MTTQITNASFSFQPFISTQNDLAGLMIFIYPMLGPELMKAYRLKKRDFFTRKTDGYIQLEHGNQLIVEKRKVDRVRNS</sequence>
<dbReference type="GeneID" id="54420576"/>
<dbReference type="RefSeq" id="XP_033531669.1">
    <property type="nucleotide sequence ID" value="XM_033680006.1"/>
</dbReference>